<evidence type="ECO:0000313" key="5">
    <source>
        <dbReference type="EMBL" id="EGS17903.1"/>
    </source>
</evidence>
<name>G0SFY8_CHATD</name>
<evidence type="ECO:0000256" key="2">
    <source>
        <dbReference type="ARBA" id="ARBA00022723"/>
    </source>
</evidence>
<dbReference type="Proteomes" id="UP000008066">
    <property type="component" value="Unassembled WGS sequence"/>
</dbReference>
<dbReference type="GO" id="GO:0046872">
    <property type="term" value="F:metal ion binding"/>
    <property type="evidence" value="ECO:0007669"/>
    <property type="project" value="UniProtKB-KW"/>
</dbReference>
<comment type="similarity">
    <text evidence="1">Belongs to the indoleamine 2,3-dioxygenase family.</text>
</comment>
<dbReference type="GO" id="GO:0005737">
    <property type="term" value="C:cytoplasm"/>
    <property type="evidence" value="ECO:0007669"/>
    <property type="project" value="TreeGrafter"/>
</dbReference>
<dbReference type="STRING" id="759272.G0SFY8"/>
<evidence type="ECO:0000256" key="3">
    <source>
        <dbReference type="ARBA" id="ARBA00023004"/>
    </source>
</evidence>
<dbReference type="PANTHER" id="PTHR28657:SF10">
    <property type="entry name" value="INDOLEAMINE 2,3-DIOXYGENASE"/>
    <property type="match status" value="1"/>
</dbReference>
<protein>
    <recommendedName>
        <fullName evidence="7">Indoleamine 2,3-dioxygenase-like protein</fullName>
    </recommendedName>
</protein>
<dbReference type="KEGG" id="cthr:CTHT_0072620"/>
<dbReference type="GO" id="GO:0020037">
    <property type="term" value="F:heme binding"/>
    <property type="evidence" value="ECO:0007669"/>
    <property type="project" value="InterPro"/>
</dbReference>
<dbReference type="RefSeq" id="XP_006697521.1">
    <property type="nucleotide sequence ID" value="XM_006697458.1"/>
</dbReference>
<evidence type="ECO:0008006" key="7">
    <source>
        <dbReference type="Google" id="ProtNLM"/>
    </source>
</evidence>
<organism evidence="6">
    <name type="scientific">Chaetomium thermophilum (strain DSM 1495 / CBS 144.50 / IMI 039719)</name>
    <name type="common">Thermochaetoides thermophila</name>
    <dbReference type="NCBI Taxonomy" id="759272"/>
    <lineage>
        <taxon>Eukaryota</taxon>
        <taxon>Fungi</taxon>
        <taxon>Dikarya</taxon>
        <taxon>Ascomycota</taxon>
        <taxon>Pezizomycotina</taxon>
        <taxon>Sordariomycetes</taxon>
        <taxon>Sordariomycetidae</taxon>
        <taxon>Sordariales</taxon>
        <taxon>Chaetomiaceae</taxon>
        <taxon>Thermochaetoides</taxon>
    </lineage>
</organism>
<reference evidence="5 6" key="1">
    <citation type="journal article" date="2011" name="Cell">
        <title>Insight into structure and assembly of the nuclear pore complex by utilizing the genome of a eukaryotic thermophile.</title>
        <authorList>
            <person name="Amlacher S."/>
            <person name="Sarges P."/>
            <person name="Flemming D."/>
            <person name="van Noort V."/>
            <person name="Kunze R."/>
            <person name="Devos D.P."/>
            <person name="Arumugam M."/>
            <person name="Bork P."/>
            <person name="Hurt E."/>
        </authorList>
    </citation>
    <scope>NUCLEOTIDE SEQUENCE [LARGE SCALE GENOMIC DNA]</scope>
    <source>
        <strain evidence="6">DSM 1495 / CBS 144.50 / IMI 039719</strain>
    </source>
</reference>
<dbReference type="GO" id="GO:0019441">
    <property type="term" value="P:L-tryptophan catabolic process to kynurenine"/>
    <property type="evidence" value="ECO:0007669"/>
    <property type="project" value="InterPro"/>
</dbReference>
<keyword evidence="6" id="KW-1185">Reference proteome</keyword>
<keyword evidence="3 4" id="KW-0408">Iron</keyword>
<dbReference type="OMA" id="WHQYSGG"/>
<dbReference type="HOGENOM" id="CLU_010089_0_1_1"/>
<dbReference type="SUPFAM" id="SSF140959">
    <property type="entry name" value="Indolic compounds 2,3-dioxygenase-like"/>
    <property type="match status" value="1"/>
</dbReference>
<dbReference type="InterPro" id="IPR037217">
    <property type="entry name" value="Trp/Indoleamine_2_3_dOase-like"/>
</dbReference>
<dbReference type="PANTHER" id="PTHR28657">
    <property type="entry name" value="INDOLEAMINE 2,3-DIOXYGENASE"/>
    <property type="match status" value="1"/>
</dbReference>
<dbReference type="InterPro" id="IPR000898">
    <property type="entry name" value="Indolamine_dOase"/>
</dbReference>
<feature type="binding site" description="proximal binding residue" evidence="4">
    <location>
        <position position="416"/>
    </location>
    <ligand>
        <name>heme b</name>
        <dbReference type="ChEBI" id="CHEBI:60344"/>
    </ligand>
    <ligandPart>
        <name>Fe</name>
        <dbReference type="ChEBI" id="CHEBI:18248"/>
    </ligandPart>
</feature>
<dbReference type="Pfam" id="PF01231">
    <property type="entry name" value="IDO"/>
    <property type="match status" value="1"/>
</dbReference>
<dbReference type="GeneID" id="18261300"/>
<evidence type="ECO:0000256" key="1">
    <source>
        <dbReference type="ARBA" id="ARBA00007119"/>
    </source>
</evidence>
<evidence type="ECO:0000313" key="6">
    <source>
        <dbReference type="Proteomes" id="UP000008066"/>
    </source>
</evidence>
<sequence>MSPTECDPLIKRKRKLGDLPLAELPDPLRDFAVTKNGFLPENGPLKRLPDAYYAPWEDLIERLSALIENNTLRQKVDKLPVLSVEHLKTEAEWQRAFVILGFLTHGYIWGGDAPAQILPPPLTVPLLAVSSHLGMPPVATYAALNLWNFGTTSPSNNFADLDNLYSLHTFTGTRDESWFYSVSVAIETAGAELIPVMMNALEEVFCVMNKPYPVETNFEGYKKAIGMATSALRGLCKRLGELGALLVRMDEHCDPAIFYHRIRPFLAGSKNMASAGLPRGVFYKEGEGKGSWRKYRGGSNGQSSLIGFLDLVLGVEHRYSVYERGDLKPAQETHIEENEDKKQAFHDEVREYMPAPHRRFLEYLEDRYPGGMRTAVERLMGNYSGKSEKDVSNELEELWKAFQSAIKAMVDFRSHHLQMVARYIIIPSRQHRQCDGSKVNLATASSIQRSDQDKTELTGTGGTALLPFLKQSREETLQAGNLSIEVLQ</sequence>
<keyword evidence="2 4" id="KW-0479">Metal-binding</keyword>
<dbReference type="Gene3D" id="1.20.58.480">
    <property type="match status" value="1"/>
</dbReference>
<dbReference type="eggNOG" id="ENOG502QV6W">
    <property type="taxonomic scope" value="Eukaryota"/>
</dbReference>
<dbReference type="EMBL" id="GL988047">
    <property type="protein sequence ID" value="EGS17903.1"/>
    <property type="molecule type" value="Genomic_DNA"/>
</dbReference>
<evidence type="ECO:0000256" key="4">
    <source>
        <dbReference type="PIRSR" id="PIRSR600898-1"/>
    </source>
</evidence>
<dbReference type="GO" id="GO:0033754">
    <property type="term" value="F:indoleamine 2,3-dioxygenase activity"/>
    <property type="evidence" value="ECO:0007669"/>
    <property type="project" value="TreeGrafter"/>
</dbReference>
<keyword evidence="4" id="KW-0349">Heme</keyword>
<dbReference type="GO" id="GO:0034354">
    <property type="term" value="P:'de novo' NAD+ biosynthetic process from L-tryptophan"/>
    <property type="evidence" value="ECO:0007669"/>
    <property type="project" value="TreeGrafter"/>
</dbReference>
<dbReference type="OrthoDB" id="540174at2759"/>
<accession>G0SFY8</accession>
<dbReference type="AlphaFoldDB" id="G0SFY8"/>
<gene>
    <name evidence="5" type="ORF">CTHT_0072620</name>
</gene>
<proteinExistence type="inferred from homology"/>